<dbReference type="AlphaFoldDB" id="A0A0H4KWK1"/>
<evidence type="ECO:0000313" key="1">
    <source>
        <dbReference type="EMBL" id="AKO92698.1"/>
    </source>
</evidence>
<accession>A0A0H4KWK1</accession>
<dbReference type="RefSeq" id="WP_046217260.1">
    <property type="nucleotide sequence ID" value="NZ_CP011974.1"/>
</dbReference>
<dbReference type="Proteomes" id="UP000036202">
    <property type="component" value="Chromosome"/>
</dbReference>
<dbReference type="KEGG" id="beo:BEH_11700"/>
<keyword evidence="2" id="KW-1185">Reference proteome</keyword>
<protein>
    <recommendedName>
        <fullName evidence="3">DUF4145 domain-containing protein</fullName>
    </recommendedName>
</protein>
<evidence type="ECO:0008006" key="3">
    <source>
        <dbReference type="Google" id="ProtNLM"/>
    </source>
</evidence>
<gene>
    <name evidence="1" type="ORF">BEH_11700</name>
</gene>
<proteinExistence type="predicted"/>
<evidence type="ECO:0000313" key="2">
    <source>
        <dbReference type="Proteomes" id="UP000036202"/>
    </source>
</evidence>
<sequence>MKSMVFKVDKENLTIKDNPKSTSLEYNYTWNIHVPILKALSIEYFVAQYGPLTSLFDNMDYYIQGNDIVLNSEYASLESFDPNGMLITLHYHGIRDYSLLFPWIADIKLRNRVGEFYEEAEKNFEQGAWLSFALMCGAVFEGMLYAKLNMPKGTDFFNMINEAYKDKKIINSQQKKVMDTVRISRNLVHANRFKTDYITRKKAMDIMTTINKLIKQFAY</sequence>
<reference evidence="1 2" key="1">
    <citation type="journal article" date="2015" name="PLoS ONE">
        <title>Genome Sequence of Bacillus endophyticus and Analysis of Its Companion Mechanism in the Ketogulonigenium vulgare-Bacillus Strain Consortium.</title>
        <authorList>
            <person name="Jia N."/>
            <person name="Du J."/>
            <person name="Ding M.Z."/>
            <person name="Gao F."/>
            <person name="Yuan Y.J."/>
        </authorList>
    </citation>
    <scope>NUCLEOTIDE SEQUENCE [LARGE SCALE GENOMIC DNA]</scope>
    <source>
        <strain evidence="1 2">Hbe603</strain>
    </source>
</reference>
<dbReference type="OrthoDB" id="6120394at2"/>
<organism evidence="1 2">
    <name type="scientific">Priestia filamentosa</name>
    <dbReference type="NCBI Taxonomy" id="1402861"/>
    <lineage>
        <taxon>Bacteria</taxon>
        <taxon>Bacillati</taxon>
        <taxon>Bacillota</taxon>
        <taxon>Bacilli</taxon>
        <taxon>Bacillales</taxon>
        <taxon>Bacillaceae</taxon>
        <taxon>Priestia</taxon>
    </lineage>
</organism>
<reference evidence="2" key="2">
    <citation type="submission" date="2015-06" db="EMBL/GenBank/DDBJ databases">
        <title>Genome Sequence of Bacillus endophyticus and Analysis of its Companion Mechanism in the Ketogulonigenium vulgare-Bacillus strain Consortium.</title>
        <authorList>
            <person name="Jia N."/>
            <person name="Du J."/>
            <person name="Ding M.-Z."/>
            <person name="Gao F."/>
            <person name="Yuan Y.-J."/>
        </authorList>
    </citation>
    <scope>NUCLEOTIDE SEQUENCE [LARGE SCALE GENOMIC DNA]</scope>
    <source>
        <strain evidence="2">Hbe603</strain>
    </source>
</reference>
<name>A0A0H4KWK1_9BACI</name>
<dbReference type="EMBL" id="CP011974">
    <property type="protein sequence ID" value="AKO92698.1"/>
    <property type="molecule type" value="Genomic_DNA"/>
</dbReference>
<dbReference type="PATRIC" id="fig|135735.6.peg.2451"/>